<proteinExistence type="predicted"/>
<name>A0ABS5D0E3_9FLAO</name>
<evidence type="ECO:0000313" key="1">
    <source>
        <dbReference type="EMBL" id="MBQ0907492.1"/>
    </source>
</evidence>
<accession>A0ABS5D0E3</accession>
<dbReference type="RefSeq" id="WP_210788037.1">
    <property type="nucleotide sequence ID" value="NZ_JAGPXB010000001.1"/>
</dbReference>
<sequence length="164" mass="18765">MVRKTHSEIINFHKNIAAAHVGINGFYRFDMNEIIGQFRSGVPTPALLLESHSSELESATKMVSNFNSIKISFLLLDFAGKVGDFEKQNEVLDRLENIALDIVSYLVKENKTNGSWLFGMFDINSVRIEKIGPLFDNMYGWNVIYALKNHESMVFDVNKWNFNP</sequence>
<dbReference type="Proteomes" id="UP000679008">
    <property type="component" value="Unassembled WGS sequence"/>
</dbReference>
<gene>
    <name evidence="1" type="ORF">KBJ98_02120</name>
</gene>
<organism evidence="1 2">
    <name type="scientific">Flavobacterium erciyesense</name>
    <dbReference type="NCBI Taxonomy" id="2825842"/>
    <lineage>
        <taxon>Bacteria</taxon>
        <taxon>Pseudomonadati</taxon>
        <taxon>Bacteroidota</taxon>
        <taxon>Flavobacteriia</taxon>
        <taxon>Flavobacteriales</taxon>
        <taxon>Flavobacteriaceae</taxon>
        <taxon>Flavobacterium</taxon>
    </lineage>
</organism>
<reference evidence="1 2" key="1">
    <citation type="submission" date="2021-04" db="EMBL/GenBank/DDBJ databases">
        <title>Description of novel Flavobacterium sp. F-328.</title>
        <authorList>
            <person name="Saticioglu I.B."/>
        </authorList>
    </citation>
    <scope>NUCLEOTIDE SEQUENCE [LARGE SCALE GENOMIC DNA]</scope>
    <source>
        <strain evidence="1 2">F-328</strain>
    </source>
</reference>
<evidence type="ECO:0000313" key="2">
    <source>
        <dbReference type="Proteomes" id="UP000679008"/>
    </source>
</evidence>
<keyword evidence="2" id="KW-1185">Reference proteome</keyword>
<protein>
    <submittedName>
        <fullName evidence="1">Uncharacterized protein</fullName>
    </submittedName>
</protein>
<dbReference type="EMBL" id="JAGPXB010000001">
    <property type="protein sequence ID" value="MBQ0907492.1"/>
    <property type="molecule type" value="Genomic_DNA"/>
</dbReference>
<comment type="caution">
    <text evidence="1">The sequence shown here is derived from an EMBL/GenBank/DDBJ whole genome shotgun (WGS) entry which is preliminary data.</text>
</comment>